<evidence type="ECO:0000256" key="5">
    <source>
        <dbReference type="ARBA" id="ARBA00022729"/>
    </source>
</evidence>
<dbReference type="Pfam" id="PF03349">
    <property type="entry name" value="Toluene_X"/>
    <property type="match status" value="1"/>
</dbReference>
<proteinExistence type="inferred from homology"/>
<accession>A0A9Q3UR75</accession>
<keyword evidence="3" id="KW-1134">Transmembrane beta strand</keyword>
<evidence type="ECO:0000256" key="7">
    <source>
        <dbReference type="ARBA" id="ARBA00023237"/>
    </source>
</evidence>
<protein>
    <submittedName>
        <fullName evidence="8">TonB-dependent receptor</fullName>
    </submittedName>
</protein>
<dbReference type="EMBL" id="JAJGNA010000028">
    <property type="protein sequence ID" value="MCC4310099.1"/>
    <property type="molecule type" value="Genomic_DNA"/>
</dbReference>
<gene>
    <name evidence="8" type="ORF">LL252_16105</name>
</gene>
<evidence type="ECO:0000313" key="9">
    <source>
        <dbReference type="Proteomes" id="UP001108027"/>
    </source>
</evidence>
<comment type="similarity">
    <text evidence="2">Belongs to the OmpP1/FadL family.</text>
</comment>
<name>A0A9Q3UR75_9GAMM</name>
<evidence type="ECO:0000256" key="1">
    <source>
        <dbReference type="ARBA" id="ARBA00004571"/>
    </source>
</evidence>
<dbReference type="PANTHER" id="PTHR35093">
    <property type="entry name" value="OUTER MEMBRANE PROTEIN NMB0088-RELATED"/>
    <property type="match status" value="1"/>
</dbReference>
<keyword evidence="5" id="KW-0732">Signal</keyword>
<comment type="subcellular location">
    <subcellularLocation>
        <location evidence="1">Cell outer membrane</location>
        <topology evidence="1">Multi-pass membrane protein</topology>
    </subcellularLocation>
</comment>
<keyword evidence="9" id="KW-1185">Reference proteome</keyword>
<dbReference type="InterPro" id="IPR005017">
    <property type="entry name" value="OMPP1/FadL/TodX"/>
</dbReference>
<evidence type="ECO:0000256" key="3">
    <source>
        <dbReference type="ARBA" id="ARBA00022452"/>
    </source>
</evidence>
<dbReference type="Gene3D" id="2.40.160.60">
    <property type="entry name" value="Outer membrane protein transport protein (OMPP1/FadL/TodX)"/>
    <property type="match status" value="1"/>
</dbReference>
<evidence type="ECO:0000256" key="2">
    <source>
        <dbReference type="ARBA" id="ARBA00008163"/>
    </source>
</evidence>
<keyword evidence="8" id="KW-0675">Receptor</keyword>
<keyword evidence="4" id="KW-0812">Transmembrane</keyword>
<dbReference type="PANTHER" id="PTHR35093:SF8">
    <property type="entry name" value="OUTER MEMBRANE PROTEIN NMB0088-RELATED"/>
    <property type="match status" value="1"/>
</dbReference>
<dbReference type="Proteomes" id="UP001108027">
    <property type="component" value="Unassembled WGS sequence"/>
</dbReference>
<keyword evidence="6" id="KW-0472">Membrane</keyword>
<dbReference type="RefSeq" id="WP_228234745.1">
    <property type="nucleotide sequence ID" value="NZ_ARXL01000013.1"/>
</dbReference>
<evidence type="ECO:0000256" key="6">
    <source>
        <dbReference type="ARBA" id="ARBA00023136"/>
    </source>
</evidence>
<dbReference type="GO" id="GO:0015483">
    <property type="term" value="F:long-chain fatty acid transporting porin activity"/>
    <property type="evidence" value="ECO:0007669"/>
    <property type="project" value="TreeGrafter"/>
</dbReference>
<comment type="caution">
    <text evidence="8">The sequence shown here is derived from an EMBL/GenBank/DDBJ whole genome shotgun (WGS) entry which is preliminary data.</text>
</comment>
<evidence type="ECO:0000256" key="4">
    <source>
        <dbReference type="ARBA" id="ARBA00022692"/>
    </source>
</evidence>
<evidence type="ECO:0000313" key="8">
    <source>
        <dbReference type="EMBL" id="MCC4310099.1"/>
    </source>
</evidence>
<dbReference type="AlphaFoldDB" id="A0A9Q3UR75"/>
<keyword evidence="7" id="KW-0998">Cell outer membrane</keyword>
<reference evidence="8" key="1">
    <citation type="submission" date="2021-10" db="EMBL/GenBank/DDBJ databases">
        <title>The diversity and Nitrogen Metabolism of Culturable Nitrate-Utilizing Bacteria Within the Oxygen Minimum Zone of the Changjiang (Yangtze River)Estuary.</title>
        <authorList>
            <person name="Zhang D."/>
            <person name="Zheng J."/>
            <person name="Liu S."/>
            <person name="He W."/>
        </authorList>
    </citation>
    <scope>NUCLEOTIDE SEQUENCE</scope>
    <source>
        <strain evidence="8">FXH-223</strain>
    </source>
</reference>
<dbReference type="SUPFAM" id="SSF56935">
    <property type="entry name" value="Porins"/>
    <property type="match status" value="1"/>
</dbReference>
<dbReference type="GO" id="GO:0009279">
    <property type="term" value="C:cell outer membrane"/>
    <property type="evidence" value="ECO:0007669"/>
    <property type="project" value="UniProtKB-SubCell"/>
</dbReference>
<sequence>MTIIRSHHQSREHLFFSNAGLRVRRVLAVLIVVLLPCEVMAGAGDAASTYGLGPIHAGSAQAFSAFHSGAWATYYNPAALARSPEGELTVVFQHGDQELRAESLGGAAPFDRENDVLTDQSSELLLLGIKTRVAGAADLDTPIYLGINVGVDEYASNALPFAANTSQEGQFLRFESQPLYLAFGGAVSNLLRGVDIGASARLTLAAQARLEAVSDLSGNTDSEELSLEAEPTLTPSLGINVNLSDTLCGSSACLPFALKPELALFYRGESEYDVSVDANVVIPGVIPEPGLDLALATLDTFQPQVYGIGLLMPLGKFELVAAVERQYWSDLESEFAGDTVRDQAGLRFNDTTVPRIGVRYTWSDALKLYGGVAVEDSPLQSTRSQDVNFLDSDRIVVGVGADYRLKRAPIINMPLVMSLAYQYQQLDEREFNLTSINSPTNPNPYETVRVDGDIHVISGSLSLKF</sequence>
<organism evidence="8 9">
    <name type="scientific">Alloalcanivorax marinus</name>
    <dbReference type="NCBI Taxonomy" id="1177169"/>
    <lineage>
        <taxon>Bacteria</taxon>
        <taxon>Pseudomonadati</taxon>
        <taxon>Pseudomonadota</taxon>
        <taxon>Gammaproteobacteria</taxon>
        <taxon>Oceanospirillales</taxon>
        <taxon>Alcanivoracaceae</taxon>
        <taxon>Alloalcanivorax</taxon>
    </lineage>
</organism>